<organism evidence="1">
    <name type="scientific">Providencia rettgeri</name>
    <dbReference type="NCBI Taxonomy" id="587"/>
    <lineage>
        <taxon>Bacteria</taxon>
        <taxon>Pseudomonadati</taxon>
        <taxon>Pseudomonadota</taxon>
        <taxon>Gammaproteobacteria</taxon>
        <taxon>Enterobacterales</taxon>
        <taxon>Morganellaceae</taxon>
        <taxon>Providencia</taxon>
    </lineage>
</organism>
<evidence type="ECO:0000313" key="2">
    <source>
        <dbReference type="EMBL" id="EMR4588256.1"/>
    </source>
</evidence>
<gene>
    <name evidence="2" type="ORF">M0K77_000519</name>
    <name evidence="1" type="ORF">M0K77_RS02595</name>
</gene>
<sequence>MSIVQILELKFVSTHTNNINFQRDDNADENVAIGFNVQSVISENTMDKDECKLTFMCDVKGINKPIDELSDIDPENYEFDFSIDLAVDYFFKIADRDGFDKLSEQEINEYCSNITYLDFRRRVLMSVSSIGIGNFRMPLSLSQLKRDDEEGN</sequence>
<dbReference type="EMBL" id="ABEXCJ040000001">
    <property type="protein sequence ID" value="ELR5216069.1"/>
    <property type="molecule type" value="Genomic_DNA"/>
</dbReference>
<reference evidence="1" key="1">
    <citation type="submission" date="2023-10" db="EMBL/GenBank/DDBJ databases">
        <authorList>
            <consortium name="Clinical and Environmental Microbiology Branch: Whole genome sequencing antimicrobial resistance pathogens in the healthcare setting"/>
        </authorList>
    </citation>
    <scope>NUCLEOTIDE SEQUENCE</scope>
    <source>
        <strain evidence="1">2020QW-00022</strain>
    </source>
</reference>
<dbReference type="AlphaFoldDB" id="A0AAD2VMT9"/>
<name>A0AAD2VMT9_PRORE</name>
<evidence type="ECO:0000313" key="1">
    <source>
        <dbReference type="EMBL" id="ELR5216069.1"/>
    </source>
</evidence>
<proteinExistence type="predicted"/>
<dbReference type="EMBL" id="ABEXCJ050000001">
    <property type="protein sequence ID" value="EMR4588256.1"/>
    <property type="molecule type" value="Genomic_DNA"/>
</dbReference>
<accession>A0AAD2VMT9</accession>
<comment type="caution">
    <text evidence="1">The sequence shown here is derived from an EMBL/GenBank/DDBJ whole genome shotgun (WGS) entry which is preliminary data.</text>
</comment>
<protein>
    <submittedName>
        <fullName evidence="1">Uncharacterized protein</fullName>
    </submittedName>
</protein>